<dbReference type="SUPFAM" id="SSF51735">
    <property type="entry name" value="NAD(P)-binding Rossmann-fold domains"/>
    <property type="match status" value="1"/>
</dbReference>
<evidence type="ECO:0000256" key="1">
    <source>
        <dbReference type="ARBA" id="ARBA00007637"/>
    </source>
</evidence>
<comment type="similarity">
    <text evidence="1">Belongs to the NAD(P)-dependent epimerase/dehydratase family.</text>
</comment>
<dbReference type="RefSeq" id="WP_067385860.1">
    <property type="nucleotide sequence ID" value="NZ_CP015839.1"/>
</dbReference>
<sequence>MLKRLLITGAAGGLGQLARENLGDLAQHLRLSDISPLQATSPQEEIMCGDLSDAAFVSQLVEGCDGILHLGGVSVENHFEAILSANIIGVHNLYSAAQQHGQPRILFASSNHTIGFHSPSTRLDASSVTRPDSYYGVSKCFGEAVASLYYDKLGQETAIVRIGSCFPEPQDVRMLSTWFSPDDFLALIRRVFTIDTLGCPVIYGVSANRDAWWDNHEIDHLGWKPKDSSEAYRAQVEARATAQGGEADSQPQFQGGAFATAALITKS</sequence>
<reference evidence="6" key="1">
    <citation type="submission" date="2016-05" db="EMBL/GenBank/DDBJ databases">
        <authorList>
            <person name="Baek K."/>
            <person name="Yang S.-J."/>
        </authorList>
    </citation>
    <scope>NUCLEOTIDE SEQUENCE [LARGE SCALE GENOMIC DNA]</scope>
    <source>
        <strain evidence="6">ST58-10</strain>
    </source>
</reference>
<evidence type="ECO:0000256" key="3">
    <source>
        <dbReference type="ARBA" id="ARBA00023027"/>
    </source>
</evidence>
<evidence type="ECO:0000313" key="6">
    <source>
        <dbReference type="Proteomes" id="UP000078070"/>
    </source>
</evidence>
<evidence type="ECO:0000259" key="4">
    <source>
        <dbReference type="Pfam" id="PF01370"/>
    </source>
</evidence>
<organism evidence="5 6">
    <name type="scientific">Marinobacterium aestuarii</name>
    <dbReference type="NCBI Taxonomy" id="1821621"/>
    <lineage>
        <taxon>Bacteria</taxon>
        <taxon>Pseudomonadati</taxon>
        <taxon>Pseudomonadota</taxon>
        <taxon>Gammaproteobacteria</taxon>
        <taxon>Oceanospirillales</taxon>
        <taxon>Oceanospirillaceae</taxon>
        <taxon>Marinobacterium</taxon>
    </lineage>
</organism>
<dbReference type="EMBL" id="CP015839">
    <property type="protein sequence ID" value="ANG64342.1"/>
    <property type="molecule type" value="Genomic_DNA"/>
</dbReference>
<proteinExistence type="inferred from homology"/>
<keyword evidence="2" id="KW-0560">Oxidoreductase</keyword>
<protein>
    <submittedName>
        <fullName evidence="5">NAD-dependent dehydratase</fullName>
    </submittedName>
</protein>
<dbReference type="PANTHER" id="PTHR43103:SF5">
    <property type="entry name" value="4-EPIMERASE, PUTATIVE (AFU_ORTHOLOGUE AFUA_7G00360)-RELATED"/>
    <property type="match status" value="1"/>
</dbReference>
<keyword evidence="6" id="KW-1185">Reference proteome</keyword>
<dbReference type="PANTHER" id="PTHR43103">
    <property type="entry name" value="NUCLEOSIDE-DIPHOSPHATE-SUGAR EPIMERASE"/>
    <property type="match status" value="1"/>
</dbReference>
<reference evidence="5 6" key="2">
    <citation type="journal article" date="2018" name="Int. J. Syst. Evol. Microbiol.">
        <title>Marinobacterium aestuarii sp. nov., a benzene-degrading marine bacterium isolated from estuary sediment.</title>
        <authorList>
            <person name="Bae S.S."/>
            <person name="Jung J."/>
            <person name="Chung D."/>
            <person name="Baek K."/>
        </authorList>
    </citation>
    <scope>NUCLEOTIDE SEQUENCE [LARGE SCALE GENOMIC DNA]</scope>
    <source>
        <strain evidence="5 6">ST58-10</strain>
    </source>
</reference>
<dbReference type="InterPro" id="IPR001509">
    <property type="entry name" value="Epimerase_deHydtase"/>
</dbReference>
<evidence type="ECO:0000313" key="5">
    <source>
        <dbReference type="EMBL" id="ANG64342.1"/>
    </source>
</evidence>
<dbReference type="STRING" id="1821621.A8C75_18920"/>
<accession>A0A1A9F2L8</accession>
<dbReference type="AlphaFoldDB" id="A0A1A9F2L8"/>
<feature type="domain" description="NAD-dependent epimerase/dehydratase" evidence="4">
    <location>
        <begin position="6"/>
        <end position="165"/>
    </location>
</feature>
<gene>
    <name evidence="5" type="ORF">A8C75_18920</name>
</gene>
<name>A0A1A9F2L8_9GAMM</name>
<dbReference type="Gene3D" id="3.40.50.720">
    <property type="entry name" value="NAD(P)-binding Rossmann-like Domain"/>
    <property type="match status" value="1"/>
</dbReference>
<dbReference type="KEGG" id="mars:A8C75_18920"/>
<evidence type="ECO:0000256" key="2">
    <source>
        <dbReference type="ARBA" id="ARBA00023002"/>
    </source>
</evidence>
<dbReference type="GO" id="GO:0016491">
    <property type="term" value="F:oxidoreductase activity"/>
    <property type="evidence" value="ECO:0007669"/>
    <property type="project" value="UniProtKB-KW"/>
</dbReference>
<dbReference type="InterPro" id="IPR036291">
    <property type="entry name" value="NAD(P)-bd_dom_sf"/>
</dbReference>
<dbReference type="OrthoDB" id="8770295at2"/>
<keyword evidence="3" id="KW-0520">NAD</keyword>
<dbReference type="Proteomes" id="UP000078070">
    <property type="component" value="Chromosome"/>
</dbReference>
<dbReference type="Pfam" id="PF01370">
    <property type="entry name" value="Epimerase"/>
    <property type="match status" value="1"/>
</dbReference>